<proteinExistence type="predicted"/>
<reference evidence="3" key="1">
    <citation type="journal article" date="2010" name="Nature">
        <title>The sequence and de novo assembly of the giant panda genome.</title>
        <authorList>
            <person name="Li R."/>
            <person name="Fan W."/>
            <person name="Tian G."/>
            <person name="Zhu H."/>
            <person name="He L."/>
            <person name="Cai J."/>
            <person name="Huang Q."/>
            <person name="Cai Q."/>
            <person name="Li B."/>
            <person name="Bai Y."/>
            <person name="Zhang Z."/>
            <person name="Zhang Y."/>
            <person name="Wang W."/>
            <person name="Li J."/>
            <person name="Wei F."/>
            <person name="Li H."/>
            <person name="Jian M."/>
            <person name="Li J."/>
            <person name="Zhang Z."/>
            <person name="Nielsen R."/>
            <person name="Li D."/>
            <person name="Gu W."/>
            <person name="Yang Z."/>
            <person name="Xuan Z."/>
            <person name="Ryder O.A."/>
            <person name="Leung F.C."/>
            <person name="Zhou Y."/>
            <person name="Cao J."/>
            <person name="Sun X."/>
            <person name="Fu Y."/>
            <person name="Fang X."/>
            <person name="Guo X."/>
            <person name="Wang B."/>
            <person name="Hou R."/>
            <person name="Shen F."/>
            <person name="Mu B."/>
            <person name="Ni P."/>
            <person name="Lin R."/>
            <person name="Qian W."/>
            <person name="Wang G."/>
            <person name="Yu C."/>
            <person name="Nie W."/>
            <person name="Wang J."/>
            <person name="Wu Z."/>
            <person name="Liang H."/>
            <person name="Min J."/>
            <person name="Wu Q."/>
            <person name="Cheng S."/>
            <person name="Ruan J."/>
            <person name="Wang M."/>
            <person name="Shi Z."/>
            <person name="Wen M."/>
            <person name="Liu B."/>
            <person name="Ren X."/>
            <person name="Zheng H."/>
            <person name="Dong D."/>
            <person name="Cook K."/>
            <person name="Shan G."/>
            <person name="Zhang H."/>
            <person name="Kosiol C."/>
            <person name="Xie X."/>
            <person name="Lu Z."/>
            <person name="Zheng H."/>
            <person name="Li Y."/>
            <person name="Steiner C.C."/>
            <person name="Lam T.T."/>
            <person name="Lin S."/>
            <person name="Zhang Q."/>
            <person name="Li G."/>
            <person name="Tian J."/>
            <person name="Gong T."/>
            <person name="Liu H."/>
            <person name="Zhang D."/>
            <person name="Fang L."/>
            <person name="Ye C."/>
            <person name="Zhang J."/>
            <person name="Hu W."/>
            <person name="Xu A."/>
            <person name="Ren Y."/>
            <person name="Zhang G."/>
            <person name="Bruford M.W."/>
            <person name="Li Q."/>
            <person name="Ma L."/>
            <person name="Guo Y."/>
            <person name="An N."/>
            <person name="Hu Y."/>
            <person name="Zheng Y."/>
            <person name="Shi Y."/>
            <person name="Li Z."/>
            <person name="Liu Q."/>
            <person name="Chen Y."/>
            <person name="Zhao J."/>
            <person name="Qu N."/>
            <person name="Zhao S."/>
            <person name="Tian F."/>
            <person name="Wang X."/>
            <person name="Wang H."/>
            <person name="Xu L."/>
            <person name="Liu X."/>
            <person name="Vinar T."/>
            <person name="Wang Y."/>
            <person name="Lam T.W."/>
            <person name="Yiu S.M."/>
            <person name="Liu S."/>
            <person name="Zhang H."/>
            <person name="Li D."/>
            <person name="Huang Y."/>
            <person name="Wang X."/>
            <person name="Yang G."/>
            <person name="Jiang Z."/>
            <person name="Wang J."/>
            <person name="Qin N."/>
            <person name="Li L."/>
            <person name="Li J."/>
            <person name="Bolund L."/>
            <person name="Kristiansen K."/>
            <person name="Wong G.K."/>
            <person name="Olson M."/>
            <person name="Zhang X."/>
            <person name="Li S."/>
            <person name="Yang H."/>
            <person name="Wang J."/>
            <person name="Wang J."/>
        </authorList>
    </citation>
    <scope>NUCLEOTIDE SEQUENCE [LARGE SCALE GENOMIC DNA]</scope>
</reference>
<dbReference type="AlphaFoldDB" id="D2I2C2"/>
<dbReference type="PROSITE" id="PS50106">
    <property type="entry name" value="PDZ"/>
    <property type="match status" value="1"/>
</dbReference>
<organism evidence="3">
    <name type="scientific">Ailuropoda melanoleuca</name>
    <name type="common">Giant panda</name>
    <dbReference type="NCBI Taxonomy" id="9646"/>
    <lineage>
        <taxon>Eukaryota</taxon>
        <taxon>Metazoa</taxon>
        <taxon>Chordata</taxon>
        <taxon>Craniata</taxon>
        <taxon>Vertebrata</taxon>
        <taxon>Euteleostomi</taxon>
        <taxon>Mammalia</taxon>
        <taxon>Eutheria</taxon>
        <taxon>Laurasiatheria</taxon>
        <taxon>Carnivora</taxon>
        <taxon>Caniformia</taxon>
        <taxon>Ursidae</taxon>
        <taxon>Ailuropoda</taxon>
    </lineage>
</organism>
<feature type="region of interest" description="Disordered" evidence="1">
    <location>
        <begin position="336"/>
        <end position="384"/>
    </location>
</feature>
<evidence type="ECO:0000313" key="3">
    <source>
        <dbReference type="EMBL" id="EFB23106.1"/>
    </source>
</evidence>
<name>D2I2C2_AILME</name>
<accession>D2I2C2</accession>
<dbReference type="SUPFAM" id="SSF50156">
    <property type="entry name" value="PDZ domain-like"/>
    <property type="match status" value="1"/>
</dbReference>
<dbReference type="InParanoid" id="D2I2C2"/>
<dbReference type="GO" id="GO:0005085">
    <property type="term" value="F:guanyl-nucleotide exchange factor activity"/>
    <property type="evidence" value="ECO:0007669"/>
    <property type="project" value="InterPro"/>
</dbReference>
<dbReference type="GO" id="GO:0007264">
    <property type="term" value="P:small GTPase-mediated signal transduction"/>
    <property type="evidence" value="ECO:0007669"/>
    <property type="project" value="InterPro"/>
</dbReference>
<dbReference type="InterPro" id="IPR043537">
    <property type="entry name" value="Tiam1/Tiam2/Sif"/>
</dbReference>
<evidence type="ECO:0000256" key="1">
    <source>
        <dbReference type="SAM" id="MobiDB-lite"/>
    </source>
</evidence>
<dbReference type="Pfam" id="PF00595">
    <property type="entry name" value="PDZ"/>
    <property type="match status" value="1"/>
</dbReference>
<feature type="compositionally biased region" description="Acidic residues" evidence="1">
    <location>
        <begin position="345"/>
        <end position="358"/>
    </location>
</feature>
<dbReference type="SMART" id="SM00228">
    <property type="entry name" value="PDZ"/>
    <property type="match status" value="1"/>
</dbReference>
<protein>
    <recommendedName>
        <fullName evidence="2">PDZ domain-containing protein</fullName>
    </recommendedName>
</protein>
<dbReference type="PANTHER" id="PTHR46001:SF1">
    <property type="entry name" value="RHO GUANINE NUCLEOTIDE EXCHANGE FACTOR TIAM1"/>
    <property type="match status" value="1"/>
</dbReference>
<dbReference type="EMBL" id="GL194148">
    <property type="protein sequence ID" value="EFB23106.1"/>
    <property type="molecule type" value="Genomic_DNA"/>
</dbReference>
<dbReference type="GO" id="GO:0005829">
    <property type="term" value="C:cytosol"/>
    <property type="evidence" value="ECO:0007669"/>
    <property type="project" value="TreeGrafter"/>
</dbReference>
<dbReference type="PANTHER" id="PTHR46001">
    <property type="entry name" value="TIAM (MAMMALIAN TUMOR INVASION AND METASTASIS FACTOR) HOMOLOG"/>
    <property type="match status" value="1"/>
</dbReference>
<dbReference type="InterPro" id="IPR036034">
    <property type="entry name" value="PDZ_sf"/>
</dbReference>
<dbReference type="Gene3D" id="2.30.42.10">
    <property type="match status" value="1"/>
</dbReference>
<gene>
    <name evidence="3" type="ORF">PANDA_019532</name>
</gene>
<dbReference type="GO" id="GO:0005886">
    <property type="term" value="C:plasma membrane"/>
    <property type="evidence" value="ECO:0007669"/>
    <property type="project" value="TreeGrafter"/>
</dbReference>
<feature type="domain" description="PDZ" evidence="2">
    <location>
        <begin position="8"/>
        <end position="72"/>
    </location>
</feature>
<dbReference type="InterPro" id="IPR001478">
    <property type="entry name" value="PDZ"/>
</dbReference>
<evidence type="ECO:0000259" key="2">
    <source>
        <dbReference type="PROSITE" id="PS50106"/>
    </source>
</evidence>
<sequence length="411" mass="44470">MNKEKQLLQTVSKNIEHTSFTAGFSLSSVEEDGVRRLYVNSVKETGLASKKGLKAGDEILEINNRAAGTLNSSVLKDFLTQPSLGLLVRTYPEPEGGVELLDCPPHRADGPVDLSESPLAFLSSNPGMAATGTVRGVLGPAGTRCVSEMSWFLDACFLLISKVRGNKCLVTGQPVLHGELLAARLSPYPFATLCLSWKKQPECRLPFEAFLDLAPLLCAAKMAAGHLLYAGDWAKCGVGVEVRQPFLALTTASTTCQSYLQLSHPSDSEQSHLRVCVLHTDPAYSPSGEPYECGRFSSNSPTCTDLTPVFSVMSLQLKQESPGHWFPNWDGHGLCSEQGSSAETAPEETEGPDLESSDETDHSSKNRSKTHLEQTGSDIGKGHPVPGFRCRNAWWALINENVFKIISGEFG</sequence>